<dbReference type="Proteomes" id="UP000729402">
    <property type="component" value="Unassembled WGS sequence"/>
</dbReference>
<evidence type="ECO:0000256" key="5">
    <source>
        <dbReference type="ARBA" id="ARBA00023136"/>
    </source>
</evidence>
<reference evidence="9" key="1">
    <citation type="journal article" date="2021" name="bioRxiv">
        <title>Whole Genome Assembly and Annotation of Northern Wild Rice, Zizania palustris L., Supports a Whole Genome Duplication in the Zizania Genus.</title>
        <authorList>
            <person name="Haas M."/>
            <person name="Kono T."/>
            <person name="Macchietto M."/>
            <person name="Millas R."/>
            <person name="McGilp L."/>
            <person name="Shao M."/>
            <person name="Duquette J."/>
            <person name="Hirsch C.N."/>
            <person name="Kimball J."/>
        </authorList>
    </citation>
    <scope>NUCLEOTIDE SEQUENCE</scope>
    <source>
        <tissue evidence="9">Fresh leaf tissue</tissue>
    </source>
</reference>
<feature type="transmembrane region" description="Helical" evidence="6">
    <location>
        <begin position="76"/>
        <end position="95"/>
    </location>
</feature>
<proteinExistence type="inferred from homology"/>
<evidence type="ECO:0000256" key="6">
    <source>
        <dbReference type="RuleBase" id="RU363077"/>
    </source>
</evidence>
<keyword evidence="5 6" id="KW-0472">Membrane</keyword>
<evidence type="ECO:0000256" key="1">
    <source>
        <dbReference type="ARBA" id="ARBA00004141"/>
    </source>
</evidence>
<dbReference type="PANTHER" id="PTHR31218">
    <property type="entry name" value="WAT1-RELATED PROTEIN"/>
    <property type="match status" value="1"/>
</dbReference>
<feature type="compositionally biased region" description="Low complexity" evidence="7">
    <location>
        <begin position="338"/>
        <end position="348"/>
    </location>
</feature>
<evidence type="ECO:0000259" key="8">
    <source>
        <dbReference type="Pfam" id="PF00892"/>
    </source>
</evidence>
<feature type="transmembrane region" description="Helical" evidence="6">
    <location>
        <begin position="43"/>
        <end position="64"/>
    </location>
</feature>
<comment type="similarity">
    <text evidence="2 6">Belongs to the drug/metabolite transporter (DMT) superfamily. Plant drug/metabolite exporter (P-DME) (TC 2.A.7.4) family.</text>
</comment>
<dbReference type="InterPro" id="IPR000620">
    <property type="entry name" value="EamA_dom"/>
</dbReference>
<gene>
    <name evidence="9" type="ORF">GUJ93_ZPchr0006g41576</name>
</gene>
<dbReference type="AlphaFoldDB" id="A0A8J5W3P0"/>
<organism evidence="9 10">
    <name type="scientific">Zizania palustris</name>
    <name type="common">Northern wild rice</name>
    <dbReference type="NCBI Taxonomy" id="103762"/>
    <lineage>
        <taxon>Eukaryota</taxon>
        <taxon>Viridiplantae</taxon>
        <taxon>Streptophyta</taxon>
        <taxon>Embryophyta</taxon>
        <taxon>Tracheophyta</taxon>
        <taxon>Spermatophyta</taxon>
        <taxon>Magnoliopsida</taxon>
        <taxon>Liliopsida</taxon>
        <taxon>Poales</taxon>
        <taxon>Poaceae</taxon>
        <taxon>BOP clade</taxon>
        <taxon>Oryzoideae</taxon>
        <taxon>Oryzeae</taxon>
        <taxon>Zizaniinae</taxon>
        <taxon>Zizania</taxon>
    </lineage>
</organism>
<feature type="transmembrane region" description="Helical" evidence="6">
    <location>
        <begin position="286"/>
        <end position="307"/>
    </location>
</feature>
<sequence length="369" mass="39809">MGSRRCRWWGGCKPTATMVAVVVVFAVMNTLTKMAFNEGMHTAVLMSLRQLTATLFLAPIAFFRERKTRPKLTAEILVYLFFSAMLGASLTQWLFFVGLQYTTATFACAFINMTPLFTFLVALPYGLEKVDLKKAAGVAKVGGTAVGFTGAMVLALYQGPSLTSSEHQLPSSSSSPPMATRHAHTQRWAIGSVALLAGSACWSLWFILQSRIATKYPALYSGTALMFLLSFFQVAAVGLAIDKIGFFSLWVLTSKLQIITVLFVGIMGSGLGFLAMSWCVEQRGPVFTTAFTPLIQIIAAAISVIVLHEQLHVGTVVGSALVVTGLYFVLWGKSKEASSSSSSSSSSSPPLPAAKEQYREHEPVQGQTV</sequence>
<feature type="transmembrane region" description="Helical" evidence="6">
    <location>
        <begin position="188"/>
        <end position="207"/>
    </location>
</feature>
<feature type="transmembrane region" description="Helical" evidence="6">
    <location>
        <begin position="137"/>
        <end position="157"/>
    </location>
</feature>
<protein>
    <recommendedName>
        <fullName evidence="6">WAT1-related protein</fullName>
    </recommendedName>
</protein>
<feature type="transmembrane region" description="Helical" evidence="6">
    <location>
        <begin position="101"/>
        <end position="125"/>
    </location>
</feature>
<dbReference type="GO" id="GO:0016020">
    <property type="term" value="C:membrane"/>
    <property type="evidence" value="ECO:0007669"/>
    <property type="project" value="UniProtKB-SubCell"/>
</dbReference>
<evidence type="ECO:0000256" key="2">
    <source>
        <dbReference type="ARBA" id="ARBA00007635"/>
    </source>
</evidence>
<keyword evidence="4 6" id="KW-1133">Transmembrane helix</keyword>
<evidence type="ECO:0000313" key="9">
    <source>
        <dbReference type="EMBL" id="KAG8076443.1"/>
    </source>
</evidence>
<evidence type="ECO:0000313" key="10">
    <source>
        <dbReference type="Proteomes" id="UP000729402"/>
    </source>
</evidence>
<comment type="subcellular location">
    <subcellularLocation>
        <location evidence="1 6">Membrane</location>
        <topology evidence="1 6">Multi-pass membrane protein</topology>
    </subcellularLocation>
</comment>
<feature type="transmembrane region" description="Helical" evidence="6">
    <location>
        <begin position="247"/>
        <end position="274"/>
    </location>
</feature>
<name>A0A8J5W3P0_ZIZPA</name>
<evidence type="ECO:0000256" key="3">
    <source>
        <dbReference type="ARBA" id="ARBA00022692"/>
    </source>
</evidence>
<feature type="transmembrane region" description="Helical" evidence="6">
    <location>
        <begin position="12"/>
        <end position="31"/>
    </location>
</feature>
<keyword evidence="10" id="KW-1185">Reference proteome</keyword>
<dbReference type="Pfam" id="PF00892">
    <property type="entry name" value="EamA"/>
    <property type="match status" value="2"/>
</dbReference>
<dbReference type="EMBL" id="JAAALK010000283">
    <property type="protein sequence ID" value="KAG8076443.1"/>
    <property type="molecule type" value="Genomic_DNA"/>
</dbReference>
<feature type="region of interest" description="Disordered" evidence="7">
    <location>
        <begin position="336"/>
        <end position="369"/>
    </location>
</feature>
<feature type="transmembrane region" description="Helical" evidence="6">
    <location>
        <begin position="219"/>
        <end position="241"/>
    </location>
</feature>
<keyword evidence="3 6" id="KW-0812">Transmembrane</keyword>
<evidence type="ECO:0000256" key="4">
    <source>
        <dbReference type="ARBA" id="ARBA00022989"/>
    </source>
</evidence>
<evidence type="ECO:0000256" key="7">
    <source>
        <dbReference type="SAM" id="MobiDB-lite"/>
    </source>
</evidence>
<feature type="transmembrane region" description="Helical" evidence="6">
    <location>
        <begin position="313"/>
        <end position="332"/>
    </location>
</feature>
<accession>A0A8J5W3P0</accession>
<reference evidence="9" key="2">
    <citation type="submission" date="2021-02" db="EMBL/GenBank/DDBJ databases">
        <authorList>
            <person name="Kimball J.A."/>
            <person name="Haas M.W."/>
            <person name="Macchietto M."/>
            <person name="Kono T."/>
            <person name="Duquette J."/>
            <person name="Shao M."/>
        </authorList>
    </citation>
    <scope>NUCLEOTIDE SEQUENCE</scope>
    <source>
        <tissue evidence="9">Fresh leaf tissue</tissue>
    </source>
</reference>
<dbReference type="GO" id="GO:0022857">
    <property type="term" value="F:transmembrane transporter activity"/>
    <property type="evidence" value="ECO:0007669"/>
    <property type="project" value="InterPro"/>
</dbReference>
<comment type="caution">
    <text evidence="9">The sequence shown here is derived from an EMBL/GenBank/DDBJ whole genome shotgun (WGS) entry which is preliminary data.</text>
</comment>
<feature type="domain" description="EamA" evidence="8">
    <location>
        <begin position="190"/>
        <end position="330"/>
    </location>
</feature>
<dbReference type="InterPro" id="IPR030184">
    <property type="entry name" value="WAT1-related"/>
</dbReference>
<feature type="domain" description="EamA" evidence="8">
    <location>
        <begin position="18"/>
        <end position="139"/>
    </location>
</feature>
<dbReference type="OrthoDB" id="1728340at2759"/>